<proteinExistence type="predicted"/>
<evidence type="ECO:0000313" key="2">
    <source>
        <dbReference type="Proteomes" id="UP001055072"/>
    </source>
</evidence>
<comment type="caution">
    <text evidence="1">The sequence shown here is derived from an EMBL/GenBank/DDBJ whole genome shotgun (WGS) entry which is preliminary data.</text>
</comment>
<dbReference type="Proteomes" id="UP001055072">
    <property type="component" value="Unassembled WGS sequence"/>
</dbReference>
<protein>
    <submittedName>
        <fullName evidence="1">Uncharacterized protein</fullName>
    </submittedName>
</protein>
<sequence length="53" mass="6003">MSFAADSYPIMIFILDCHILSVSNGIALYILSQRIVVGSYYIHVQDRVQKEAI</sequence>
<organism evidence="1 2">
    <name type="scientific">Irpex rosettiformis</name>
    <dbReference type="NCBI Taxonomy" id="378272"/>
    <lineage>
        <taxon>Eukaryota</taxon>
        <taxon>Fungi</taxon>
        <taxon>Dikarya</taxon>
        <taxon>Basidiomycota</taxon>
        <taxon>Agaricomycotina</taxon>
        <taxon>Agaricomycetes</taxon>
        <taxon>Polyporales</taxon>
        <taxon>Irpicaceae</taxon>
        <taxon>Irpex</taxon>
    </lineage>
</organism>
<name>A0ACB8TNY4_9APHY</name>
<reference evidence="1" key="1">
    <citation type="journal article" date="2021" name="Environ. Microbiol.">
        <title>Gene family expansions and transcriptome signatures uncover fungal adaptations to wood decay.</title>
        <authorList>
            <person name="Hage H."/>
            <person name="Miyauchi S."/>
            <person name="Viragh M."/>
            <person name="Drula E."/>
            <person name="Min B."/>
            <person name="Chaduli D."/>
            <person name="Navarro D."/>
            <person name="Favel A."/>
            <person name="Norest M."/>
            <person name="Lesage-Meessen L."/>
            <person name="Balint B."/>
            <person name="Merenyi Z."/>
            <person name="de Eugenio L."/>
            <person name="Morin E."/>
            <person name="Martinez A.T."/>
            <person name="Baldrian P."/>
            <person name="Stursova M."/>
            <person name="Martinez M.J."/>
            <person name="Novotny C."/>
            <person name="Magnuson J.K."/>
            <person name="Spatafora J.W."/>
            <person name="Maurice S."/>
            <person name="Pangilinan J."/>
            <person name="Andreopoulos W."/>
            <person name="LaButti K."/>
            <person name="Hundley H."/>
            <person name="Na H."/>
            <person name="Kuo A."/>
            <person name="Barry K."/>
            <person name="Lipzen A."/>
            <person name="Henrissat B."/>
            <person name="Riley R."/>
            <person name="Ahrendt S."/>
            <person name="Nagy L.G."/>
            <person name="Grigoriev I.V."/>
            <person name="Martin F."/>
            <person name="Rosso M.N."/>
        </authorList>
    </citation>
    <scope>NUCLEOTIDE SEQUENCE</scope>
    <source>
        <strain evidence="1">CBS 384.51</strain>
    </source>
</reference>
<gene>
    <name evidence="1" type="ORF">BDY19DRAFT_976148</name>
</gene>
<dbReference type="EMBL" id="MU274955">
    <property type="protein sequence ID" value="KAI0083711.1"/>
    <property type="molecule type" value="Genomic_DNA"/>
</dbReference>
<keyword evidence="2" id="KW-1185">Reference proteome</keyword>
<evidence type="ECO:0000313" key="1">
    <source>
        <dbReference type="EMBL" id="KAI0083711.1"/>
    </source>
</evidence>
<accession>A0ACB8TNY4</accession>